<comment type="caution">
    <text evidence="1">The sequence shown here is derived from an EMBL/GenBank/DDBJ whole genome shotgun (WGS) entry which is preliminary data.</text>
</comment>
<dbReference type="GO" id="GO:0005085">
    <property type="term" value="F:guanyl-nucleotide exchange factor activity"/>
    <property type="evidence" value="ECO:0007669"/>
    <property type="project" value="InterPro"/>
</dbReference>
<evidence type="ECO:0000313" key="2">
    <source>
        <dbReference type="Proteomes" id="UP000616769"/>
    </source>
</evidence>
<sequence>MHLLAQTLRMIQDCRLGSFQLESPRNLTSIKKMNFTNVLQEYFEQMRVIDNQKRLMQLSYCLEHRKL</sequence>
<reference evidence="1 2" key="1">
    <citation type="journal article" date="2015" name="Parasit. Vectors">
        <title>Draft genome of the scabies mite.</title>
        <authorList>
            <person name="Rider S.D.Jr."/>
            <person name="Morgan M.S."/>
            <person name="Arlian L.G."/>
        </authorList>
    </citation>
    <scope>NUCLEOTIDE SEQUENCE [LARGE SCALE GENOMIC DNA]</scope>
    <source>
        <strain evidence="1">Arlian Lab</strain>
    </source>
</reference>
<dbReference type="EMBL" id="JXLN01010677">
    <property type="protein sequence ID" value="KPM06131.1"/>
    <property type="molecule type" value="Genomic_DNA"/>
</dbReference>
<organism evidence="1 2">
    <name type="scientific">Sarcoptes scabiei</name>
    <name type="common">Itch mite</name>
    <name type="synonym">Acarus scabiei</name>
    <dbReference type="NCBI Taxonomy" id="52283"/>
    <lineage>
        <taxon>Eukaryota</taxon>
        <taxon>Metazoa</taxon>
        <taxon>Ecdysozoa</taxon>
        <taxon>Arthropoda</taxon>
        <taxon>Chelicerata</taxon>
        <taxon>Arachnida</taxon>
        <taxon>Acari</taxon>
        <taxon>Acariformes</taxon>
        <taxon>Sarcoptiformes</taxon>
        <taxon>Astigmata</taxon>
        <taxon>Psoroptidia</taxon>
        <taxon>Sarcoptoidea</taxon>
        <taxon>Sarcoptidae</taxon>
        <taxon>Sarcoptinae</taxon>
        <taxon>Sarcoptes</taxon>
    </lineage>
</organism>
<dbReference type="InterPro" id="IPR036964">
    <property type="entry name" value="RASGEF_cat_dom_sf"/>
</dbReference>
<name>A0A132A594_SARSC</name>
<accession>A0A132A594</accession>
<dbReference type="Proteomes" id="UP000616769">
    <property type="component" value="Unassembled WGS sequence"/>
</dbReference>
<dbReference type="OrthoDB" id="21144at2759"/>
<evidence type="ECO:0000313" key="1">
    <source>
        <dbReference type="EMBL" id="KPM06131.1"/>
    </source>
</evidence>
<dbReference type="VEuPathDB" id="VectorBase:SSCA008899"/>
<dbReference type="GO" id="GO:0007264">
    <property type="term" value="P:small GTPase-mediated signal transduction"/>
    <property type="evidence" value="ECO:0007669"/>
    <property type="project" value="InterPro"/>
</dbReference>
<protein>
    <submittedName>
        <fullName evidence="1">Uncharacterized protein</fullName>
    </submittedName>
</protein>
<dbReference type="Gene3D" id="1.10.840.10">
    <property type="entry name" value="Ras guanine-nucleotide exchange factors catalytic domain"/>
    <property type="match status" value="1"/>
</dbReference>
<gene>
    <name evidence="1" type="ORF">QR98_0046040</name>
</gene>
<proteinExistence type="predicted"/>
<dbReference type="AlphaFoldDB" id="A0A132A594"/>